<keyword evidence="8" id="KW-0807">Transducer</keyword>
<dbReference type="Proteomes" id="UP000054350">
    <property type="component" value="Unassembled WGS sequence"/>
</dbReference>
<dbReference type="EMBL" id="GG745330">
    <property type="protein sequence ID" value="KNE56367.1"/>
    <property type="molecule type" value="Genomic_DNA"/>
</dbReference>
<evidence type="ECO:0000256" key="7">
    <source>
        <dbReference type="ARBA" id="ARBA00023180"/>
    </source>
</evidence>
<keyword evidence="2 9" id="KW-0812">Transmembrane</keyword>
<feature type="transmembrane region" description="Helical" evidence="9">
    <location>
        <begin position="588"/>
        <end position="609"/>
    </location>
</feature>
<evidence type="ECO:0000256" key="2">
    <source>
        <dbReference type="ARBA" id="ARBA00022692"/>
    </source>
</evidence>
<evidence type="ECO:0000256" key="1">
    <source>
        <dbReference type="ARBA" id="ARBA00004141"/>
    </source>
</evidence>
<dbReference type="InterPro" id="IPR001828">
    <property type="entry name" value="ANF_lig-bd_rcpt"/>
</dbReference>
<dbReference type="GO" id="GO:0007214">
    <property type="term" value="P:gamma-aminobutyric acid signaling pathway"/>
    <property type="evidence" value="ECO:0007669"/>
    <property type="project" value="TreeGrafter"/>
</dbReference>
<keyword evidence="12" id="KW-1185">Reference proteome</keyword>
<evidence type="ECO:0000256" key="5">
    <source>
        <dbReference type="ARBA" id="ARBA00023136"/>
    </source>
</evidence>
<accession>A0A0L0S1A7</accession>
<keyword evidence="7" id="KW-0325">Glycoprotein</keyword>
<dbReference type="eggNOG" id="KOG1055">
    <property type="taxonomic scope" value="Eukaryota"/>
</dbReference>
<evidence type="ECO:0000256" key="9">
    <source>
        <dbReference type="SAM" id="Phobius"/>
    </source>
</evidence>
<keyword evidence="3 9" id="KW-1133">Transmembrane helix</keyword>
<dbReference type="Pfam" id="PF00003">
    <property type="entry name" value="7tm_3"/>
    <property type="match status" value="1"/>
</dbReference>
<evidence type="ECO:0000313" key="12">
    <source>
        <dbReference type="Proteomes" id="UP000054350"/>
    </source>
</evidence>
<dbReference type="Pfam" id="PF01094">
    <property type="entry name" value="ANF_receptor"/>
    <property type="match status" value="1"/>
</dbReference>
<dbReference type="AlphaFoldDB" id="A0A0L0S1A7"/>
<feature type="transmembrane region" description="Helical" evidence="9">
    <location>
        <begin position="396"/>
        <end position="419"/>
    </location>
</feature>
<feature type="transmembrane region" description="Helical" evidence="9">
    <location>
        <begin position="464"/>
        <end position="485"/>
    </location>
</feature>
<dbReference type="InterPro" id="IPR002455">
    <property type="entry name" value="GPCR3_GABA-B"/>
</dbReference>
<dbReference type="VEuPathDB" id="FungiDB:AMAG_17912"/>
<dbReference type="InterPro" id="IPR000337">
    <property type="entry name" value="GPCR_3"/>
</dbReference>
<evidence type="ECO:0000256" key="6">
    <source>
        <dbReference type="ARBA" id="ARBA00023170"/>
    </source>
</evidence>
<gene>
    <name evidence="11" type="ORF">AMAG_17912</name>
</gene>
<reference evidence="11 12" key="1">
    <citation type="submission" date="2009-11" db="EMBL/GenBank/DDBJ databases">
        <title>Annotation of Allomyces macrogynus ATCC 38327.</title>
        <authorList>
            <consortium name="The Broad Institute Genome Sequencing Platform"/>
            <person name="Russ C."/>
            <person name="Cuomo C."/>
            <person name="Burger G."/>
            <person name="Gray M.W."/>
            <person name="Holland P.W.H."/>
            <person name="King N."/>
            <person name="Lang F.B.F."/>
            <person name="Roger A.J."/>
            <person name="Ruiz-Trillo I."/>
            <person name="Young S.K."/>
            <person name="Zeng Q."/>
            <person name="Gargeya S."/>
            <person name="Fitzgerald M."/>
            <person name="Haas B."/>
            <person name="Abouelleil A."/>
            <person name="Alvarado L."/>
            <person name="Arachchi H.M."/>
            <person name="Berlin A."/>
            <person name="Chapman S.B."/>
            <person name="Gearin G."/>
            <person name="Goldberg J."/>
            <person name="Griggs A."/>
            <person name="Gujja S."/>
            <person name="Hansen M."/>
            <person name="Heiman D."/>
            <person name="Howarth C."/>
            <person name="Larimer J."/>
            <person name="Lui A."/>
            <person name="MacDonald P.J.P."/>
            <person name="McCowen C."/>
            <person name="Montmayeur A."/>
            <person name="Murphy C."/>
            <person name="Neiman D."/>
            <person name="Pearson M."/>
            <person name="Priest M."/>
            <person name="Roberts A."/>
            <person name="Saif S."/>
            <person name="Shea T."/>
            <person name="Sisk P."/>
            <person name="Stolte C."/>
            <person name="Sykes S."/>
            <person name="Wortman J."/>
            <person name="Nusbaum C."/>
            <person name="Birren B."/>
        </authorList>
    </citation>
    <scope>NUCLEOTIDE SEQUENCE [LARGE SCALE GENOMIC DNA]</scope>
    <source>
        <strain evidence="11 12">ATCC 38327</strain>
    </source>
</reference>
<keyword evidence="6" id="KW-0675">Receptor</keyword>
<protein>
    <recommendedName>
        <fullName evidence="10">G-protein coupled receptors family 3 profile domain-containing protein</fullName>
    </recommendedName>
</protein>
<comment type="subcellular location">
    <subcellularLocation>
        <location evidence="1">Membrane</location>
        <topology evidence="1">Multi-pass membrane protein</topology>
    </subcellularLocation>
</comment>
<dbReference type="PANTHER" id="PTHR10519:SF20">
    <property type="entry name" value="G-PROTEIN COUPLED RECEPTOR 156-RELATED"/>
    <property type="match status" value="1"/>
</dbReference>
<dbReference type="InterPro" id="IPR028082">
    <property type="entry name" value="Peripla_BP_I"/>
</dbReference>
<dbReference type="InterPro" id="IPR017978">
    <property type="entry name" value="GPCR_3_C"/>
</dbReference>
<keyword evidence="5 9" id="KW-0472">Membrane</keyword>
<organism evidence="11 12">
    <name type="scientific">Allomyces macrogynus (strain ATCC 38327)</name>
    <name type="common">Allomyces javanicus var. macrogynus</name>
    <dbReference type="NCBI Taxonomy" id="578462"/>
    <lineage>
        <taxon>Eukaryota</taxon>
        <taxon>Fungi</taxon>
        <taxon>Fungi incertae sedis</taxon>
        <taxon>Blastocladiomycota</taxon>
        <taxon>Blastocladiomycetes</taxon>
        <taxon>Blastocladiales</taxon>
        <taxon>Blastocladiaceae</taxon>
        <taxon>Allomyces</taxon>
    </lineage>
</organism>
<evidence type="ECO:0000313" key="11">
    <source>
        <dbReference type="EMBL" id="KNE56367.1"/>
    </source>
</evidence>
<keyword evidence="4" id="KW-0297">G-protein coupled receptor</keyword>
<feature type="transmembrane region" description="Helical" evidence="9">
    <location>
        <begin position="431"/>
        <end position="452"/>
    </location>
</feature>
<evidence type="ECO:0000256" key="8">
    <source>
        <dbReference type="ARBA" id="ARBA00023224"/>
    </source>
</evidence>
<evidence type="ECO:0000256" key="3">
    <source>
        <dbReference type="ARBA" id="ARBA00022989"/>
    </source>
</evidence>
<dbReference type="Gene3D" id="3.40.50.2300">
    <property type="match status" value="2"/>
</dbReference>
<feature type="domain" description="G-protein coupled receptors family 3 profile" evidence="10">
    <location>
        <begin position="396"/>
        <end position="640"/>
    </location>
</feature>
<feature type="transmembrane region" description="Helical" evidence="9">
    <location>
        <begin position="556"/>
        <end position="576"/>
    </location>
</feature>
<evidence type="ECO:0000259" key="10">
    <source>
        <dbReference type="PROSITE" id="PS50259"/>
    </source>
</evidence>
<dbReference type="STRING" id="578462.A0A0L0S1A7"/>
<name>A0A0L0S1A7_ALLM3</name>
<dbReference type="OrthoDB" id="5597995at2759"/>
<evidence type="ECO:0000256" key="4">
    <source>
        <dbReference type="ARBA" id="ARBA00023040"/>
    </source>
</evidence>
<proteinExistence type="predicted"/>
<dbReference type="PANTHER" id="PTHR10519">
    <property type="entry name" value="GABA-B RECEPTOR"/>
    <property type="match status" value="1"/>
</dbReference>
<feature type="transmembrane region" description="Helical" evidence="9">
    <location>
        <begin position="621"/>
        <end position="645"/>
    </location>
</feature>
<dbReference type="SUPFAM" id="SSF53822">
    <property type="entry name" value="Periplasmic binding protein-like I"/>
    <property type="match status" value="1"/>
</dbReference>
<dbReference type="PRINTS" id="PR00248">
    <property type="entry name" value="GPCRMGR"/>
</dbReference>
<feature type="transmembrane region" description="Helical" evidence="9">
    <location>
        <begin position="506"/>
        <end position="527"/>
    </location>
</feature>
<dbReference type="GO" id="GO:0038039">
    <property type="term" value="C:G protein-coupled receptor heterodimeric complex"/>
    <property type="evidence" value="ECO:0007669"/>
    <property type="project" value="TreeGrafter"/>
</dbReference>
<sequence>MRALSTCLALYPVLEGIYKSVAVVEQYINALNPNYTFTILNTPTTSGTESTVDTTLSNFLDDHVLGIVGMLYSRQAIPAALISRRFHGWMCSGTATSVALSDNVLYPTFFRTVPDDPQQGRAIALFVHNMGWSVVASLACSDQYGISVRSGLVATAPTLGISLLEDQQFPVGTTDVREQLKKIRDCGSRIIIVTGVPDELSVVFAQAAALGMVGTDWVWIGGDGLAVMAQASIAIPGFDPSLMNGIFAIVPIQFAHTRAFERFRSDWNVTYPNQEIPDFGTGPYVDCMVGMARGLIRIANQFGIASILSRSHNATLVDFLPNFEGISGNITFDAAGNRQADFHVYNVYNSVSRIVFEVGPTRFTTLQPPQFYSGTAAVPLDRPVRQRLDPVLTDPATAVVFALNVAAMVAILVTTAYLVRHRRLAVVRAMSFPFLLLSAVGCLLIHASNLVALNGPPTDASCMASTFTFMYGFQIIATASGAKAYRLYTVFENQRLARTSISTRTLLAGVAALAVGETILAVVWAAIAPPTVVTETTPYLTVSRCAGTNAGSTRAMTIAALGYNGILLCLVVYLAFKTRHVMSAHKESSWLFMTAQNSALCALVVVILAQYPFTAAARTVALVSTAMVTYGNAFAFLALVGRVVVLARHVQVAQKVAAKESAAAARKVGAVNAGLSAAAARRYRASGGNVLDTVSAKSGTNGSGVEQENGMEVTWDAAGKMVRFGGHFTSRR</sequence>
<reference evidence="12" key="2">
    <citation type="submission" date="2009-11" db="EMBL/GenBank/DDBJ databases">
        <title>The Genome Sequence of Allomyces macrogynus strain ATCC 38327.</title>
        <authorList>
            <consortium name="The Broad Institute Genome Sequencing Platform"/>
            <person name="Russ C."/>
            <person name="Cuomo C."/>
            <person name="Shea T."/>
            <person name="Young S.K."/>
            <person name="Zeng Q."/>
            <person name="Koehrsen M."/>
            <person name="Haas B."/>
            <person name="Borodovsky M."/>
            <person name="Guigo R."/>
            <person name="Alvarado L."/>
            <person name="Berlin A."/>
            <person name="Borenstein D."/>
            <person name="Chen Z."/>
            <person name="Engels R."/>
            <person name="Freedman E."/>
            <person name="Gellesch M."/>
            <person name="Goldberg J."/>
            <person name="Griggs A."/>
            <person name="Gujja S."/>
            <person name="Heiman D."/>
            <person name="Hepburn T."/>
            <person name="Howarth C."/>
            <person name="Jen D."/>
            <person name="Larson L."/>
            <person name="Lewis B."/>
            <person name="Mehta T."/>
            <person name="Park D."/>
            <person name="Pearson M."/>
            <person name="Roberts A."/>
            <person name="Saif S."/>
            <person name="Shenoy N."/>
            <person name="Sisk P."/>
            <person name="Stolte C."/>
            <person name="Sykes S."/>
            <person name="Walk T."/>
            <person name="White J."/>
            <person name="Yandava C."/>
            <person name="Burger G."/>
            <person name="Gray M.W."/>
            <person name="Holland P.W.H."/>
            <person name="King N."/>
            <person name="Lang F.B.F."/>
            <person name="Roger A.J."/>
            <person name="Ruiz-Trillo I."/>
            <person name="Lander E."/>
            <person name="Nusbaum C."/>
        </authorList>
    </citation>
    <scope>NUCLEOTIDE SEQUENCE [LARGE SCALE GENOMIC DNA]</scope>
    <source>
        <strain evidence="12">ATCC 38327</strain>
    </source>
</reference>
<dbReference type="PROSITE" id="PS50259">
    <property type="entry name" value="G_PROTEIN_RECEP_F3_4"/>
    <property type="match status" value="1"/>
</dbReference>
<dbReference type="GO" id="GO:0004965">
    <property type="term" value="F:G protein-coupled GABA receptor activity"/>
    <property type="evidence" value="ECO:0007669"/>
    <property type="project" value="InterPro"/>
</dbReference>